<feature type="domain" description="Amidohydrolase 3" evidence="2">
    <location>
        <begin position="81"/>
        <end position="267"/>
    </location>
</feature>
<dbReference type="InterPro" id="IPR013108">
    <property type="entry name" value="Amidohydro_3"/>
</dbReference>
<dbReference type="Proteomes" id="UP000030816">
    <property type="component" value="Unassembled WGS sequence"/>
</dbReference>
<dbReference type="AlphaFoldDB" id="A0A0B2WU46"/>
<dbReference type="RefSeq" id="XP_040678654.1">
    <property type="nucleotide sequence ID" value="XM_040823401.1"/>
</dbReference>
<accession>A0A0B2WU46</accession>
<gene>
    <name evidence="3" type="ORF">MAM_04603</name>
</gene>
<sequence>MDTLVKVDDELVPVDPAPQSYGSRNERRERLQGLPVSINGRIYSSPADNSDNPTLPRVRTTQSNTSVHDCNRSGGNSSSHGYPRGTPDPAGGTVQRDKDGKLNGVLRGAVFRIVWPSVARAASMKEKEDAIQSPLKAFNAMGYTGIDLAMDDTIWEPLVALRNDTNGLQGMRIAAYWLTKPTDSPDKLPAQVDAAAELARQHSAETTTDCRVGGVKVITITDGIMDTCAASQTEPHYNGENADSLWPGHLRHHVVARVHATGFQVALPRCRRRSALGTGIPCTYHSP</sequence>
<evidence type="ECO:0000259" key="2">
    <source>
        <dbReference type="Pfam" id="PF07969"/>
    </source>
</evidence>
<evidence type="ECO:0000313" key="3">
    <source>
        <dbReference type="EMBL" id="KHN97588.1"/>
    </source>
</evidence>
<dbReference type="EMBL" id="AZHE01000010">
    <property type="protein sequence ID" value="KHN97588.1"/>
    <property type="molecule type" value="Genomic_DNA"/>
</dbReference>
<keyword evidence="4" id="KW-1185">Reference proteome</keyword>
<feature type="compositionally biased region" description="Polar residues" evidence="1">
    <location>
        <begin position="46"/>
        <end position="80"/>
    </location>
</feature>
<dbReference type="GeneID" id="63739058"/>
<comment type="caution">
    <text evidence="3">The sequence shown here is derived from an EMBL/GenBank/DDBJ whole genome shotgun (WGS) entry which is preliminary data.</text>
</comment>
<dbReference type="OrthoDB" id="3501663at2759"/>
<protein>
    <submittedName>
        <fullName evidence="3">Amidohydrolase family protein</fullName>
    </submittedName>
</protein>
<evidence type="ECO:0000256" key="1">
    <source>
        <dbReference type="SAM" id="MobiDB-lite"/>
    </source>
</evidence>
<dbReference type="GO" id="GO:0016787">
    <property type="term" value="F:hydrolase activity"/>
    <property type="evidence" value="ECO:0007669"/>
    <property type="project" value="UniProtKB-KW"/>
</dbReference>
<dbReference type="Gene3D" id="3.20.20.140">
    <property type="entry name" value="Metal-dependent hydrolases"/>
    <property type="match status" value="1"/>
</dbReference>
<evidence type="ECO:0000313" key="4">
    <source>
        <dbReference type="Proteomes" id="UP000030816"/>
    </source>
</evidence>
<dbReference type="Pfam" id="PF07969">
    <property type="entry name" value="Amidohydro_3"/>
    <property type="match status" value="1"/>
</dbReference>
<dbReference type="STRING" id="1081103.A0A0B2WU46"/>
<dbReference type="PANTHER" id="PTHR22642:SF20">
    <property type="entry name" value="AMIDOHYDROLASE 3 DOMAIN-CONTAINING PROTEIN"/>
    <property type="match status" value="1"/>
</dbReference>
<organism evidence="3 4">
    <name type="scientific">Metarhizium album (strain ARSEF 1941)</name>
    <dbReference type="NCBI Taxonomy" id="1081103"/>
    <lineage>
        <taxon>Eukaryota</taxon>
        <taxon>Fungi</taxon>
        <taxon>Dikarya</taxon>
        <taxon>Ascomycota</taxon>
        <taxon>Pezizomycotina</taxon>
        <taxon>Sordariomycetes</taxon>
        <taxon>Hypocreomycetidae</taxon>
        <taxon>Hypocreales</taxon>
        <taxon>Clavicipitaceae</taxon>
        <taxon>Metarhizium</taxon>
    </lineage>
</organism>
<dbReference type="PANTHER" id="PTHR22642">
    <property type="entry name" value="IMIDAZOLONEPROPIONASE"/>
    <property type="match status" value="1"/>
</dbReference>
<reference evidence="3 4" key="1">
    <citation type="journal article" date="2014" name="Proc. Natl. Acad. Sci. U.S.A.">
        <title>Trajectory and genomic determinants of fungal-pathogen speciation and host adaptation.</title>
        <authorList>
            <person name="Hu X."/>
            <person name="Xiao G."/>
            <person name="Zheng P."/>
            <person name="Shang Y."/>
            <person name="Su Y."/>
            <person name="Zhang X."/>
            <person name="Liu X."/>
            <person name="Zhan S."/>
            <person name="St Leger R.J."/>
            <person name="Wang C."/>
        </authorList>
    </citation>
    <scope>NUCLEOTIDE SEQUENCE [LARGE SCALE GENOMIC DNA]</scope>
    <source>
        <strain evidence="3 4">ARSEF 1941</strain>
    </source>
</reference>
<dbReference type="Gene3D" id="3.10.310.70">
    <property type="match status" value="1"/>
</dbReference>
<keyword evidence="3" id="KW-0378">Hydrolase</keyword>
<proteinExistence type="predicted"/>
<feature type="region of interest" description="Disordered" evidence="1">
    <location>
        <begin position="1"/>
        <end position="99"/>
    </location>
</feature>
<dbReference type="HOGENOM" id="CLU_970036_0_0_1"/>
<name>A0A0B2WU46_METAS</name>